<name>A0ABQ7V5N1_SOLTU</name>
<evidence type="ECO:0000313" key="1">
    <source>
        <dbReference type="EMBL" id="KAH0759380.1"/>
    </source>
</evidence>
<dbReference type="EMBL" id="JAIVGD010000015">
    <property type="protein sequence ID" value="KAH0759380.1"/>
    <property type="molecule type" value="Genomic_DNA"/>
</dbReference>
<sequence length="84" mass="9077">MDSCNMLVCIPSAQIEGENPHFPPPPPPKALGCSAESLISLENDQRRLFADIMKMEAQVKEITASFIGGITLHFLARVSCSATC</sequence>
<keyword evidence="2" id="KW-1185">Reference proteome</keyword>
<dbReference type="Proteomes" id="UP000826656">
    <property type="component" value="Unassembled WGS sequence"/>
</dbReference>
<gene>
    <name evidence="1" type="ORF">KY290_022873</name>
</gene>
<reference evidence="1 2" key="1">
    <citation type="journal article" date="2021" name="bioRxiv">
        <title>Chromosome-scale and haplotype-resolved genome assembly of a tetraploid potato cultivar.</title>
        <authorList>
            <person name="Sun H."/>
            <person name="Jiao W.-B."/>
            <person name="Krause K."/>
            <person name="Campoy J.A."/>
            <person name="Goel M."/>
            <person name="Folz-Donahue K."/>
            <person name="Kukat C."/>
            <person name="Huettel B."/>
            <person name="Schneeberger K."/>
        </authorList>
    </citation>
    <scope>NUCLEOTIDE SEQUENCE [LARGE SCALE GENOMIC DNA]</scope>
    <source>
        <strain evidence="1">SolTubOtavaFocal</strain>
        <tissue evidence="1">Leaves</tissue>
    </source>
</reference>
<evidence type="ECO:0000313" key="2">
    <source>
        <dbReference type="Proteomes" id="UP000826656"/>
    </source>
</evidence>
<proteinExistence type="predicted"/>
<organism evidence="1 2">
    <name type="scientific">Solanum tuberosum</name>
    <name type="common">Potato</name>
    <dbReference type="NCBI Taxonomy" id="4113"/>
    <lineage>
        <taxon>Eukaryota</taxon>
        <taxon>Viridiplantae</taxon>
        <taxon>Streptophyta</taxon>
        <taxon>Embryophyta</taxon>
        <taxon>Tracheophyta</taxon>
        <taxon>Spermatophyta</taxon>
        <taxon>Magnoliopsida</taxon>
        <taxon>eudicotyledons</taxon>
        <taxon>Gunneridae</taxon>
        <taxon>Pentapetalae</taxon>
        <taxon>asterids</taxon>
        <taxon>lamiids</taxon>
        <taxon>Solanales</taxon>
        <taxon>Solanaceae</taxon>
        <taxon>Solanoideae</taxon>
        <taxon>Solaneae</taxon>
        <taxon>Solanum</taxon>
    </lineage>
</organism>
<comment type="caution">
    <text evidence="1">The sequence shown here is derived from an EMBL/GenBank/DDBJ whole genome shotgun (WGS) entry which is preliminary data.</text>
</comment>
<accession>A0ABQ7V5N1</accession>
<protein>
    <submittedName>
        <fullName evidence="1">Uncharacterized protein</fullName>
    </submittedName>
</protein>